<accession>A0ABS4T0Z9</accession>
<protein>
    <submittedName>
        <fullName evidence="3">Cyanophycin synthetase</fullName>
        <ecNumber evidence="3">6.3.2.29</ecNumber>
        <ecNumber evidence="3">6.3.2.30</ecNumber>
    </submittedName>
</protein>
<dbReference type="Gene3D" id="3.30.470.20">
    <property type="entry name" value="ATP-grasp fold, B domain"/>
    <property type="match status" value="1"/>
</dbReference>
<dbReference type="Proteomes" id="UP001519331">
    <property type="component" value="Unassembled WGS sequence"/>
</dbReference>
<keyword evidence="1" id="KW-0547">Nucleotide-binding</keyword>
<proteinExistence type="predicted"/>
<keyword evidence="3" id="KW-0436">Ligase</keyword>
<dbReference type="SUPFAM" id="SSF56059">
    <property type="entry name" value="Glutathione synthetase ATP-binding domain-like"/>
    <property type="match status" value="1"/>
</dbReference>
<organism evidence="3 4">
    <name type="scientific">Nesterenkonia lacusekhoensis</name>
    <dbReference type="NCBI Taxonomy" id="150832"/>
    <lineage>
        <taxon>Bacteria</taxon>
        <taxon>Bacillati</taxon>
        <taxon>Actinomycetota</taxon>
        <taxon>Actinomycetes</taxon>
        <taxon>Micrococcales</taxon>
        <taxon>Micrococcaceae</taxon>
        <taxon>Nesterenkonia</taxon>
    </lineage>
</organism>
<feature type="domain" description="ATP-grasp" evidence="2">
    <location>
        <begin position="107"/>
        <end position="360"/>
    </location>
</feature>
<comment type="caution">
    <text evidence="3">The sequence shown here is derived from an EMBL/GenBank/DDBJ whole genome shotgun (WGS) entry which is preliminary data.</text>
</comment>
<name>A0ABS4T0Z9_9MICC</name>
<dbReference type="RefSeq" id="WP_210047769.1">
    <property type="nucleotide sequence ID" value="NZ_JAGINX010000001.1"/>
</dbReference>
<dbReference type="EMBL" id="JAGINX010000001">
    <property type="protein sequence ID" value="MBP2317528.1"/>
    <property type="molecule type" value="Genomic_DNA"/>
</dbReference>
<dbReference type="PROSITE" id="PS50975">
    <property type="entry name" value="ATP_GRASP"/>
    <property type="match status" value="1"/>
</dbReference>
<gene>
    <name evidence="3" type="ORF">JOF45_000547</name>
</gene>
<evidence type="ECO:0000313" key="4">
    <source>
        <dbReference type="Proteomes" id="UP001519331"/>
    </source>
</evidence>
<dbReference type="InterPro" id="IPR011761">
    <property type="entry name" value="ATP-grasp"/>
</dbReference>
<dbReference type="EC" id="6.3.2.29" evidence="3"/>
<keyword evidence="4" id="KW-1185">Reference proteome</keyword>
<evidence type="ECO:0000256" key="1">
    <source>
        <dbReference type="PROSITE-ProRule" id="PRU00409"/>
    </source>
</evidence>
<sequence>MTAEEVQGAEQHRPQVKLGERPGAVERFIAERIEPRYAELREWPQVYAHTYLLFRAARRNKLHMKKITHAHRILFYSGVAVGSVDEGVTSLVSHQAHRVCRSTGMVRRYLKAAEVPTPQSRVLQHNQYSTAVRYWETLGRRATVKPSRASGAQGTTVGVRFEGDLRTAWKKAVDSVDPQHPILMEATHNGLELRTYVVGETVVGALVRVPFYVLGDGESTLDELAQTELARRLGPTAELPDLDDEALTEAGLTRSYVPASGSICELPPVPGAPRDGSLSVDVTDELSEEVKQLAIDGMWALPGLEATGVDLVVSALDSAEGALVVDIDPAASVADFRHPDYGKYRQPQLAIMEQIVRRSPAQ</sequence>
<reference evidence="3 4" key="1">
    <citation type="submission" date="2021-03" db="EMBL/GenBank/DDBJ databases">
        <title>Sequencing the genomes of 1000 actinobacteria strains.</title>
        <authorList>
            <person name="Klenk H.-P."/>
        </authorList>
    </citation>
    <scope>NUCLEOTIDE SEQUENCE [LARGE SCALE GENOMIC DNA]</scope>
    <source>
        <strain evidence="3 4">DSM 12544</strain>
    </source>
</reference>
<keyword evidence="1" id="KW-0067">ATP-binding</keyword>
<evidence type="ECO:0000313" key="3">
    <source>
        <dbReference type="EMBL" id="MBP2317528.1"/>
    </source>
</evidence>
<evidence type="ECO:0000259" key="2">
    <source>
        <dbReference type="PROSITE" id="PS50975"/>
    </source>
</evidence>
<dbReference type="EC" id="6.3.2.30" evidence="3"/>
<dbReference type="GO" id="GO:0071160">
    <property type="term" value="F:cyanophycin synthetase activity (L-aspartate-adding)"/>
    <property type="evidence" value="ECO:0007669"/>
    <property type="project" value="UniProtKB-EC"/>
</dbReference>
<dbReference type="GO" id="GO:0071161">
    <property type="term" value="F:cyanophycin synthetase activity (L-arginine-adding)"/>
    <property type="evidence" value="ECO:0007669"/>
    <property type="project" value="UniProtKB-EC"/>
</dbReference>